<reference evidence="8" key="1">
    <citation type="journal article" date="2019" name="Int. J. Syst. Evol. Microbiol.">
        <title>The Global Catalogue of Microorganisms (GCM) 10K type strain sequencing project: providing services to taxonomists for standard genome sequencing and annotation.</title>
        <authorList>
            <consortium name="The Broad Institute Genomics Platform"/>
            <consortium name="The Broad Institute Genome Sequencing Center for Infectious Disease"/>
            <person name="Wu L."/>
            <person name="Ma J."/>
        </authorList>
    </citation>
    <scope>NUCLEOTIDE SEQUENCE [LARGE SCALE GENOMIC DNA]</scope>
    <source>
        <strain evidence="8">XZYJ18</strain>
    </source>
</reference>
<dbReference type="Proteomes" id="UP001595923">
    <property type="component" value="Unassembled WGS sequence"/>
</dbReference>
<evidence type="ECO:0000259" key="6">
    <source>
        <dbReference type="PROSITE" id="PS50983"/>
    </source>
</evidence>
<protein>
    <submittedName>
        <fullName evidence="7">ABC transporter substrate-binding protein</fullName>
    </submittedName>
</protein>
<evidence type="ECO:0000256" key="3">
    <source>
        <dbReference type="ARBA" id="ARBA00022448"/>
    </source>
</evidence>
<name>A0ABV9E4J8_9ACTN</name>
<comment type="similarity">
    <text evidence="2">Belongs to the bacterial solute-binding protein 8 family.</text>
</comment>
<keyword evidence="4 5" id="KW-0732">Signal</keyword>
<evidence type="ECO:0000256" key="2">
    <source>
        <dbReference type="ARBA" id="ARBA00008814"/>
    </source>
</evidence>
<feature type="chain" id="PRO_5045377527" evidence="5">
    <location>
        <begin position="28"/>
        <end position="337"/>
    </location>
</feature>
<dbReference type="InterPro" id="IPR051313">
    <property type="entry name" value="Bact_iron-sidero_bind"/>
</dbReference>
<keyword evidence="3" id="KW-0813">Transport</keyword>
<organism evidence="7 8">
    <name type="scientific">Nocardiopsis mangrovi</name>
    <dbReference type="NCBI Taxonomy" id="1179818"/>
    <lineage>
        <taxon>Bacteria</taxon>
        <taxon>Bacillati</taxon>
        <taxon>Actinomycetota</taxon>
        <taxon>Actinomycetes</taxon>
        <taxon>Streptosporangiales</taxon>
        <taxon>Nocardiopsidaceae</taxon>
        <taxon>Nocardiopsis</taxon>
    </lineage>
</organism>
<dbReference type="Gene3D" id="3.40.50.1980">
    <property type="entry name" value="Nitrogenase molybdenum iron protein domain"/>
    <property type="match status" value="2"/>
</dbReference>
<keyword evidence="8" id="KW-1185">Reference proteome</keyword>
<evidence type="ECO:0000256" key="4">
    <source>
        <dbReference type="ARBA" id="ARBA00022729"/>
    </source>
</evidence>
<dbReference type="Pfam" id="PF01497">
    <property type="entry name" value="Peripla_BP_2"/>
    <property type="match status" value="1"/>
</dbReference>
<dbReference type="EMBL" id="JBHSFQ010000030">
    <property type="protein sequence ID" value="MFC4564953.1"/>
    <property type="molecule type" value="Genomic_DNA"/>
</dbReference>
<evidence type="ECO:0000313" key="8">
    <source>
        <dbReference type="Proteomes" id="UP001595923"/>
    </source>
</evidence>
<accession>A0ABV9E4J8</accession>
<sequence>MNAPSRSSTRGRRRPLAALAGCACALALTLTGCGVPDSAEEAAGWTFTDGTGAEVALPERPERVVAYSGIASVLWDYGFEVVGVFGPAETAGGGRDPQIGDVDLDRVEVISQTYGEMSVERLAALEPDLVITQVYDDVDWYLPEGGTDQIEAVAPLARIQMNGVPAEQQLTDHLDLAVALGAEPEDPRVTEARDDFDAALAELDAAVEARPGLRVMAVSAAPENFFVVNSAAGGALGMFADHGVSLPETEAPDTDQFERLSWEEADKYPADLLLQDARPGRTTLAELDDQPLWRDLPAVRAGQVGDWPAETPFGYAAYAEMVSGLAADIEDAEPLDH</sequence>
<feature type="domain" description="Fe/B12 periplasmic-binding" evidence="6">
    <location>
        <begin position="62"/>
        <end position="337"/>
    </location>
</feature>
<gene>
    <name evidence="7" type="ORF">ACFO4E_24095</name>
</gene>
<evidence type="ECO:0000256" key="1">
    <source>
        <dbReference type="ARBA" id="ARBA00004196"/>
    </source>
</evidence>
<feature type="signal peptide" evidence="5">
    <location>
        <begin position="1"/>
        <end position="27"/>
    </location>
</feature>
<dbReference type="RefSeq" id="WP_378578532.1">
    <property type="nucleotide sequence ID" value="NZ_JBHSFQ010000030.1"/>
</dbReference>
<comment type="caution">
    <text evidence="7">The sequence shown here is derived from an EMBL/GenBank/DDBJ whole genome shotgun (WGS) entry which is preliminary data.</text>
</comment>
<proteinExistence type="inferred from homology"/>
<dbReference type="PROSITE" id="PS51257">
    <property type="entry name" value="PROKAR_LIPOPROTEIN"/>
    <property type="match status" value="1"/>
</dbReference>
<comment type="subcellular location">
    <subcellularLocation>
        <location evidence="1">Cell envelope</location>
    </subcellularLocation>
</comment>
<dbReference type="PANTHER" id="PTHR30532">
    <property type="entry name" value="IRON III DICITRATE-BINDING PERIPLASMIC PROTEIN"/>
    <property type="match status" value="1"/>
</dbReference>
<dbReference type="PANTHER" id="PTHR30532:SF24">
    <property type="entry name" value="FERRIC ENTEROBACTIN-BINDING PERIPLASMIC PROTEIN FEPB"/>
    <property type="match status" value="1"/>
</dbReference>
<evidence type="ECO:0000313" key="7">
    <source>
        <dbReference type="EMBL" id="MFC4564953.1"/>
    </source>
</evidence>
<dbReference type="SUPFAM" id="SSF53807">
    <property type="entry name" value="Helical backbone' metal receptor"/>
    <property type="match status" value="1"/>
</dbReference>
<dbReference type="InterPro" id="IPR002491">
    <property type="entry name" value="ABC_transptr_periplasmic_BD"/>
</dbReference>
<dbReference type="PROSITE" id="PS50983">
    <property type="entry name" value="FE_B12_PBP"/>
    <property type="match status" value="1"/>
</dbReference>
<evidence type="ECO:0000256" key="5">
    <source>
        <dbReference type="SAM" id="SignalP"/>
    </source>
</evidence>